<dbReference type="GO" id="GO:0016491">
    <property type="term" value="F:oxidoreductase activity"/>
    <property type="evidence" value="ECO:0007669"/>
    <property type="project" value="InterPro"/>
</dbReference>
<dbReference type="EMBL" id="AZDT01000019">
    <property type="protein sequence ID" value="KRK76470.1"/>
    <property type="molecule type" value="Genomic_DNA"/>
</dbReference>
<dbReference type="InterPro" id="IPR001100">
    <property type="entry name" value="Pyr_nuc-diS_OxRdtase"/>
</dbReference>
<dbReference type="InterPro" id="IPR004099">
    <property type="entry name" value="Pyr_nucl-diS_OxRdtase_dimer"/>
</dbReference>
<dbReference type="PIRSF" id="PIRSF000350">
    <property type="entry name" value="Mercury_reductase_MerA"/>
    <property type="match status" value="1"/>
</dbReference>
<dbReference type="SUPFAM" id="SSF51905">
    <property type="entry name" value="FAD/NAD(P)-binding domain"/>
    <property type="match status" value="1"/>
</dbReference>
<dbReference type="PRINTS" id="PR00411">
    <property type="entry name" value="PNDRDTASEI"/>
</dbReference>
<comment type="caution">
    <text evidence="8">The sequence shown here is derived from an EMBL/GenBank/DDBJ whole genome shotgun (WGS) entry which is preliminary data.</text>
</comment>
<dbReference type="Pfam" id="PF07992">
    <property type="entry name" value="Pyr_redox_2"/>
    <property type="match status" value="1"/>
</dbReference>
<dbReference type="SUPFAM" id="SSF55424">
    <property type="entry name" value="FAD/NAD-linked reductases, dimerisation (C-terminal) domain"/>
    <property type="match status" value="1"/>
</dbReference>
<dbReference type="PANTHER" id="PTHR43014">
    <property type="entry name" value="MERCURIC REDUCTASE"/>
    <property type="match status" value="1"/>
</dbReference>
<protein>
    <submittedName>
        <fullName evidence="8">Glutathione reductase</fullName>
    </submittedName>
</protein>
<keyword evidence="3 4" id="KW-0274">FAD</keyword>
<dbReference type="PANTHER" id="PTHR43014:SF5">
    <property type="entry name" value="GLUTATHIONE REDUCTASE (NADPH)"/>
    <property type="match status" value="1"/>
</dbReference>
<dbReference type="RefSeq" id="WP_056943984.1">
    <property type="nucleotide sequence ID" value="NZ_AZDT01000019.1"/>
</dbReference>
<evidence type="ECO:0000259" key="6">
    <source>
        <dbReference type="Pfam" id="PF02852"/>
    </source>
</evidence>
<dbReference type="Gene3D" id="3.30.390.30">
    <property type="match status" value="1"/>
</dbReference>
<dbReference type="InterPro" id="IPR016156">
    <property type="entry name" value="FAD/NAD-linked_Rdtase_dimer_sf"/>
</dbReference>
<keyword evidence="4" id="KW-0520">NAD</keyword>
<feature type="domain" description="Pyridine nucleotide-disulphide oxidoreductase dimerisation" evidence="6">
    <location>
        <begin position="337"/>
        <end position="436"/>
    </location>
</feature>
<keyword evidence="4" id="KW-0547">Nucleotide-binding</keyword>
<dbReference type="GeneID" id="84782284"/>
<keyword evidence="9" id="KW-1185">Reference proteome</keyword>
<dbReference type="OrthoDB" id="9800167at2"/>
<evidence type="ECO:0000256" key="2">
    <source>
        <dbReference type="ARBA" id="ARBA00022630"/>
    </source>
</evidence>
<dbReference type="Pfam" id="PF02852">
    <property type="entry name" value="Pyr_redox_dim"/>
    <property type="match status" value="1"/>
</dbReference>
<name>A0A0R1JZ31_9LACO</name>
<dbReference type="Gene3D" id="3.50.50.60">
    <property type="entry name" value="FAD/NAD(P)-binding domain"/>
    <property type="match status" value="2"/>
</dbReference>
<keyword evidence="2" id="KW-0285">Flavoprotein</keyword>
<dbReference type="AlphaFoldDB" id="A0A0R1JZ31"/>
<comment type="cofactor">
    <cofactor evidence="4">
        <name>FAD</name>
        <dbReference type="ChEBI" id="CHEBI:57692"/>
    </cofactor>
    <text evidence="4">Binds 1 FAD per subunit.</text>
</comment>
<dbReference type="PATRIC" id="fig|1423773.3.peg.1443"/>
<evidence type="ECO:0000259" key="7">
    <source>
        <dbReference type="Pfam" id="PF07992"/>
    </source>
</evidence>
<feature type="binding site" evidence="4">
    <location>
        <position position="300"/>
    </location>
    <ligand>
        <name>FAD</name>
        <dbReference type="ChEBI" id="CHEBI:57692"/>
    </ligand>
</feature>
<evidence type="ECO:0000256" key="5">
    <source>
        <dbReference type="PIRSR" id="PIRSR000350-4"/>
    </source>
</evidence>
<evidence type="ECO:0000313" key="8">
    <source>
        <dbReference type="EMBL" id="KRK76470.1"/>
    </source>
</evidence>
<dbReference type="GO" id="GO:0000166">
    <property type="term" value="F:nucleotide binding"/>
    <property type="evidence" value="ECO:0007669"/>
    <property type="project" value="UniProtKB-KW"/>
</dbReference>
<accession>A0A0R1JZ31</accession>
<feature type="binding site" evidence="4">
    <location>
        <begin position="173"/>
        <end position="180"/>
    </location>
    <ligand>
        <name>NAD(+)</name>
        <dbReference type="ChEBI" id="CHEBI:57540"/>
    </ligand>
</feature>
<proteinExistence type="inferred from homology"/>
<feature type="domain" description="FAD/NAD(P)-binding" evidence="7">
    <location>
        <begin position="7"/>
        <end position="316"/>
    </location>
</feature>
<dbReference type="PRINTS" id="PR00368">
    <property type="entry name" value="FADPNR"/>
</dbReference>
<dbReference type="STRING" id="1423773.FD30_GL001408"/>
<evidence type="ECO:0000256" key="1">
    <source>
        <dbReference type="ARBA" id="ARBA00007532"/>
    </source>
</evidence>
<reference evidence="8 9" key="1">
    <citation type="journal article" date="2015" name="Genome Announc.">
        <title>Expanding the biotechnology potential of lactobacilli through comparative genomics of 213 strains and associated genera.</title>
        <authorList>
            <person name="Sun Z."/>
            <person name="Harris H.M."/>
            <person name="McCann A."/>
            <person name="Guo C."/>
            <person name="Argimon S."/>
            <person name="Zhang W."/>
            <person name="Yang X."/>
            <person name="Jeffery I.B."/>
            <person name="Cooney J.C."/>
            <person name="Kagawa T.F."/>
            <person name="Liu W."/>
            <person name="Song Y."/>
            <person name="Salvetti E."/>
            <person name="Wrobel A."/>
            <person name="Rasinkangas P."/>
            <person name="Parkhill J."/>
            <person name="Rea M.C."/>
            <person name="O'Sullivan O."/>
            <person name="Ritari J."/>
            <person name="Douillard F.P."/>
            <person name="Paul Ross R."/>
            <person name="Yang R."/>
            <person name="Briner A.E."/>
            <person name="Felis G.E."/>
            <person name="de Vos W.M."/>
            <person name="Barrangou R."/>
            <person name="Klaenhammer T.R."/>
            <person name="Caufield P.W."/>
            <person name="Cui Y."/>
            <person name="Zhang H."/>
            <person name="O'Toole P.W."/>
        </authorList>
    </citation>
    <scope>NUCLEOTIDE SEQUENCE [LARGE SCALE GENOMIC DNA]</scope>
    <source>
        <strain evidence="8 9">DSM 19117</strain>
    </source>
</reference>
<feature type="disulfide bond" description="Redox-active" evidence="5">
    <location>
        <begin position="44"/>
        <end position="49"/>
    </location>
</feature>
<comment type="similarity">
    <text evidence="1">Belongs to the class-I pyridine nucleotide-disulfide oxidoreductase family.</text>
</comment>
<evidence type="ECO:0000256" key="4">
    <source>
        <dbReference type="PIRSR" id="PIRSR000350-3"/>
    </source>
</evidence>
<organism evidence="8 9">
    <name type="scientific">Levilactobacillus namurensis DSM 19117</name>
    <dbReference type="NCBI Taxonomy" id="1423773"/>
    <lineage>
        <taxon>Bacteria</taxon>
        <taxon>Bacillati</taxon>
        <taxon>Bacillota</taxon>
        <taxon>Bacilli</taxon>
        <taxon>Lactobacillales</taxon>
        <taxon>Lactobacillaceae</taxon>
        <taxon>Levilactobacillus</taxon>
    </lineage>
</organism>
<dbReference type="InterPro" id="IPR023753">
    <property type="entry name" value="FAD/NAD-binding_dom"/>
</dbReference>
<feature type="binding site" evidence="4">
    <location>
        <position position="260"/>
    </location>
    <ligand>
        <name>NAD(+)</name>
        <dbReference type="ChEBI" id="CHEBI:57540"/>
    </ligand>
</feature>
<sequence>MSENFEYDVLYIGAGHAAHDGAAPLAATGVKVAVVEEDLIGGTCTNRGCNAKIALDQAVMATRNAEHLGNMLQGNLTIDWPHTMAHKQAVIDPQPADLRRKLTQAGATVLTGHAQFQDAHTVLVAGTPHTAQNIVIATGMVPHRLAIPGTELAHDSSDFLNLPQLPKHLTIIGSGYISLEFATIANAAGADVTIMLHGQTVLRHFYQPYVQLVVADLKRRGVTFIPTANVQAFARQGDQYQVTYGHDQHLTTDWILDATGRVPNVADLSLDQVGLTAGPAGIPVNQYLQTAVPNIYAAGDIAATGQPKLTPVATYESKYLMRRFSGQTTAALKVPAMPSVVFTSPRIAQVGETVAQAQEQGDTVRENDLAHYWYYQLDREPIAQSLQIHDDQGRLVGATEVSDHAPDAINALLPAITYQLDSDQVSQLVGIFPTLGYAAWHRA</sequence>
<dbReference type="InterPro" id="IPR036188">
    <property type="entry name" value="FAD/NAD-bd_sf"/>
</dbReference>
<dbReference type="Proteomes" id="UP000051162">
    <property type="component" value="Unassembled WGS sequence"/>
</dbReference>
<evidence type="ECO:0000313" key="9">
    <source>
        <dbReference type="Proteomes" id="UP000051162"/>
    </source>
</evidence>
<evidence type="ECO:0000256" key="3">
    <source>
        <dbReference type="ARBA" id="ARBA00022827"/>
    </source>
</evidence>
<gene>
    <name evidence="8" type="ORF">FD30_GL001408</name>
</gene>